<evidence type="ECO:0000313" key="2">
    <source>
        <dbReference type="Proteomes" id="UP001372834"/>
    </source>
</evidence>
<evidence type="ECO:0000313" key="1">
    <source>
        <dbReference type="EMBL" id="KAK6618747.1"/>
    </source>
</evidence>
<dbReference type="InterPro" id="IPR036291">
    <property type="entry name" value="NAD(P)-bd_dom_sf"/>
</dbReference>
<dbReference type="Gene3D" id="3.40.50.720">
    <property type="entry name" value="NAD(P)-binding Rossmann-like Domain"/>
    <property type="match status" value="1"/>
</dbReference>
<accession>A0AAN8NK05</accession>
<proteinExistence type="predicted"/>
<dbReference type="EMBL" id="JAWJWE010000041">
    <property type="protein sequence ID" value="KAK6618747.1"/>
    <property type="molecule type" value="Genomic_DNA"/>
</dbReference>
<comment type="caution">
    <text evidence="1">The sequence shown here is derived from an EMBL/GenBank/DDBJ whole genome shotgun (WGS) entry which is preliminary data.</text>
</comment>
<gene>
    <name evidence="1" type="ORF">RUM43_013138</name>
</gene>
<dbReference type="Proteomes" id="UP001372834">
    <property type="component" value="Unassembled WGS sequence"/>
</dbReference>
<organism evidence="1 2">
    <name type="scientific">Polyplax serrata</name>
    <name type="common">Common mouse louse</name>
    <dbReference type="NCBI Taxonomy" id="468196"/>
    <lineage>
        <taxon>Eukaryota</taxon>
        <taxon>Metazoa</taxon>
        <taxon>Ecdysozoa</taxon>
        <taxon>Arthropoda</taxon>
        <taxon>Hexapoda</taxon>
        <taxon>Insecta</taxon>
        <taxon>Pterygota</taxon>
        <taxon>Neoptera</taxon>
        <taxon>Paraneoptera</taxon>
        <taxon>Psocodea</taxon>
        <taxon>Troctomorpha</taxon>
        <taxon>Phthiraptera</taxon>
        <taxon>Anoplura</taxon>
        <taxon>Polyplacidae</taxon>
        <taxon>Polyplax</taxon>
    </lineage>
</organism>
<dbReference type="SUPFAM" id="SSF51735">
    <property type="entry name" value="NAD(P)-binding Rossmann-fold domains"/>
    <property type="match status" value="1"/>
</dbReference>
<dbReference type="AlphaFoldDB" id="A0AAN8NK05"/>
<reference evidence="1 2" key="1">
    <citation type="submission" date="2023-10" db="EMBL/GenBank/DDBJ databases">
        <title>Genomes of two closely related lineages of the louse Polyplax serrata with different host specificities.</title>
        <authorList>
            <person name="Martinu J."/>
            <person name="Tarabai H."/>
            <person name="Stefka J."/>
            <person name="Hypsa V."/>
        </authorList>
    </citation>
    <scope>NUCLEOTIDE SEQUENCE [LARGE SCALE GENOMIC DNA]</scope>
    <source>
        <strain evidence="1">HR10_N</strain>
    </source>
</reference>
<name>A0AAN8NK05_POLSC</name>
<sequence>MKFLSQVIGPKNDIITDVIRQLVEKFKSEVIDINKLNSASFEFSGSESTGKKSVLLYCHTPVTSEVAIAELTAVIEKTFERVDVLVVAQDKNPVQRDTPHSFLNQLNKELLQQFWTVMAFLPGMLRRNKGHIVSIELDRSSLVNTGVMRTIYEDLLQSDTKVKLTLIERNNFLENFLPPLSAHVLARFIVESMWNSSSVVKIPSVSAFLAVIPK</sequence>
<protein>
    <submittedName>
        <fullName evidence="1">Uncharacterized protein</fullName>
    </submittedName>
</protein>